<dbReference type="EMBL" id="CP148067">
    <property type="protein sequence ID" value="WXL29134.1"/>
    <property type="molecule type" value="Genomic_DNA"/>
</dbReference>
<name>A0ABZ2RXW6_9BACT</name>
<dbReference type="RefSeq" id="WP_338822742.1">
    <property type="nucleotide sequence ID" value="NZ_CP148067.1"/>
</dbReference>
<evidence type="ECO:0000313" key="3">
    <source>
        <dbReference type="Proteomes" id="UP001477443"/>
    </source>
</evidence>
<keyword evidence="1" id="KW-0812">Transmembrane</keyword>
<dbReference type="Proteomes" id="UP001477443">
    <property type="component" value="Chromosome"/>
</dbReference>
<keyword evidence="1" id="KW-0472">Membrane</keyword>
<organism evidence="2 3">
    <name type="scientific">Mycoplasmopsis felifaucium</name>
    <dbReference type="NCBI Taxonomy" id="35768"/>
    <lineage>
        <taxon>Bacteria</taxon>
        <taxon>Bacillati</taxon>
        <taxon>Mycoplasmatota</taxon>
        <taxon>Mycoplasmoidales</taxon>
        <taxon>Metamycoplasmataceae</taxon>
        <taxon>Mycoplasmopsis</taxon>
    </lineage>
</organism>
<accession>A0ABZ2RXW6</accession>
<evidence type="ECO:0000313" key="2">
    <source>
        <dbReference type="EMBL" id="WXL29134.1"/>
    </source>
</evidence>
<keyword evidence="1" id="KW-1133">Transmembrane helix</keyword>
<sequence>MKPENKAEVDQSITRLEEINEIKILNEDDINTLSDKQRKLLLEDAESHLTDEEWRKKYLANKRKIIWTTIITSIVFTGLITLLIVMILMITKAI</sequence>
<feature type="transmembrane region" description="Helical" evidence="1">
    <location>
        <begin position="65"/>
        <end position="90"/>
    </location>
</feature>
<keyword evidence="3" id="KW-1185">Reference proteome</keyword>
<evidence type="ECO:0000256" key="1">
    <source>
        <dbReference type="SAM" id="Phobius"/>
    </source>
</evidence>
<protein>
    <submittedName>
        <fullName evidence="2">Uncharacterized protein</fullName>
    </submittedName>
</protein>
<reference evidence="2" key="1">
    <citation type="submission" date="2024-03" db="EMBL/GenBank/DDBJ databases">
        <title>Complete genome sequence of Mycoplasma felifaucium Z921 isolated from the trachea of a cheetah.</title>
        <authorList>
            <person name="Spergser J."/>
        </authorList>
    </citation>
    <scope>NUCLEOTIDE SEQUENCE [LARGE SCALE GENOMIC DNA]</scope>
    <source>
        <strain evidence="2">Z921</strain>
    </source>
</reference>
<gene>
    <name evidence="2" type="ORF">WG617_00565</name>
</gene>
<proteinExistence type="predicted"/>